<dbReference type="EMBL" id="VLJS01000127">
    <property type="protein sequence ID" value="TWH02451.1"/>
    <property type="molecule type" value="Genomic_DNA"/>
</dbReference>
<reference evidence="1 2" key="1">
    <citation type="submission" date="2019-07" db="EMBL/GenBank/DDBJ databases">
        <title>Genome sequencing of lignin-degrading bacterial isolates.</title>
        <authorList>
            <person name="Gladden J."/>
        </authorList>
    </citation>
    <scope>NUCLEOTIDE SEQUENCE [LARGE SCALE GENOMIC DNA]</scope>
    <source>
        <strain evidence="1 2">J19</strain>
    </source>
</reference>
<keyword evidence="1" id="KW-0378">Hydrolase</keyword>
<dbReference type="Proteomes" id="UP000321583">
    <property type="component" value="Unassembled WGS sequence"/>
</dbReference>
<dbReference type="GO" id="GO:0016787">
    <property type="term" value="F:hydrolase activity"/>
    <property type="evidence" value="ECO:0007669"/>
    <property type="project" value="UniProtKB-KW"/>
</dbReference>
<keyword evidence="2" id="KW-1185">Reference proteome</keyword>
<sequence>MRPRIRQLLLDFDNVLAHYRREQRVACLAAH</sequence>
<evidence type="ECO:0000313" key="2">
    <source>
        <dbReference type="Proteomes" id="UP000321583"/>
    </source>
</evidence>
<evidence type="ECO:0000313" key="1">
    <source>
        <dbReference type="EMBL" id="TWH02451.1"/>
    </source>
</evidence>
<protein>
    <submittedName>
        <fullName evidence="1">Putative hydrolase of the HAD superfamily</fullName>
    </submittedName>
</protein>
<dbReference type="AlphaFoldDB" id="A0A562CZJ9"/>
<comment type="caution">
    <text evidence="1">The sequence shown here is derived from an EMBL/GenBank/DDBJ whole genome shotgun (WGS) entry which is preliminary data.</text>
</comment>
<feature type="non-terminal residue" evidence="1">
    <location>
        <position position="31"/>
    </location>
</feature>
<proteinExistence type="predicted"/>
<gene>
    <name evidence="1" type="ORF">L613_009200000010</name>
</gene>
<name>A0A562CZJ9_9GAMM</name>
<accession>A0A562CZJ9</accession>
<organism evidence="1 2">
    <name type="scientific">Pseudoxanthomonas taiwanensis J19</name>
    <dbReference type="NCBI Taxonomy" id="935569"/>
    <lineage>
        <taxon>Bacteria</taxon>
        <taxon>Pseudomonadati</taxon>
        <taxon>Pseudomonadota</taxon>
        <taxon>Gammaproteobacteria</taxon>
        <taxon>Lysobacterales</taxon>
        <taxon>Lysobacteraceae</taxon>
        <taxon>Pseudoxanthomonas</taxon>
    </lineage>
</organism>